<evidence type="ECO:0000313" key="2">
    <source>
        <dbReference type="Proteomes" id="UP000299102"/>
    </source>
</evidence>
<evidence type="ECO:0000313" key="1">
    <source>
        <dbReference type="EMBL" id="GBP42515.1"/>
    </source>
</evidence>
<dbReference type="EMBL" id="BGZK01000420">
    <property type="protein sequence ID" value="GBP42515.1"/>
    <property type="molecule type" value="Genomic_DNA"/>
</dbReference>
<gene>
    <name evidence="1" type="ORF">EVAR_81965_1</name>
</gene>
<proteinExistence type="predicted"/>
<dbReference type="OrthoDB" id="8122193at2759"/>
<dbReference type="Proteomes" id="UP000299102">
    <property type="component" value="Unassembled WGS sequence"/>
</dbReference>
<protein>
    <submittedName>
        <fullName evidence="1">Uncharacterized protein</fullName>
    </submittedName>
</protein>
<comment type="caution">
    <text evidence="1">The sequence shown here is derived from an EMBL/GenBank/DDBJ whole genome shotgun (WGS) entry which is preliminary data.</text>
</comment>
<organism evidence="1 2">
    <name type="scientific">Eumeta variegata</name>
    <name type="common">Bagworm moth</name>
    <name type="synonym">Eumeta japonica</name>
    <dbReference type="NCBI Taxonomy" id="151549"/>
    <lineage>
        <taxon>Eukaryota</taxon>
        <taxon>Metazoa</taxon>
        <taxon>Ecdysozoa</taxon>
        <taxon>Arthropoda</taxon>
        <taxon>Hexapoda</taxon>
        <taxon>Insecta</taxon>
        <taxon>Pterygota</taxon>
        <taxon>Neoptera</taxon>
        <taxon>Endopterygota</taxon>
        <taxon>Lepidoptera</taxon>
        <taxon>Glossata</taxon>
        <taxon>Ditrysia</taxon>
        <taxon>Tineoidea</taxon>
        <taxon>Psychidae</taxon>
        <taxon>Oiketicinae</taxon>
        <taxon>Eumeta</taxon>
    </lineage>
</organism>
<sequence>MSPLQKIVSLFQSDANNNSRRSKLMKHKNFSSEMNILYAEIEELKRYHCWTLERQNRHIKARTWAVGGGRLSIEESWACRWLLPRCLQRGNHRNIKTRFYWSFKLRHELPLRTPHTREPFSGPLTSSGLFDIKVVLIDTCRTSNTSSYDVT</sequence>
<reference evidence="1 2" key="1">
    <citation type="journal article" date="2019" name="Commun. Biol.">
        <title>The bagworm genome reveals a unique fibroin gene that provides high tensile strength.</title>
        <authorList>
            <person name="Kono N."/>
            <person name="Nakamura H."/>
            <person name="Ohtoshi R."/>
            <person name="Tomita M."/>
            <person name="Numata K."/>
            <person name="Arakawa K."/>
        </authorList>
    </citation>
    <scope>NUCLEOTIDE SEQUENCE [LARGE SCALE GENOMIC DNA]</scope>
</reference>
<keyword evidence="2" id="KW-1185">Reference proteome</keyword>
<name>A0A4C1VXF8_EUMVA</name>
<accession>A0A4C1VXF8</accession>
<dbReference type="AlphaFoldDB" id="A0A4C1VXF8"/>